<gene>
    <name evidence="2" type="ORF">MENT_LOCUS22218</name>
    <name evidence="3" type="ORF">MENT_LOCUS58320</name>
    <name evidence="4" type="ORF">MENT_LOCUS62932</name>
</gene>
<organism evidence="2 5">
    <name type="scientific">Meloidogyne enterolobii</name>
    <name type="common">Root-knot nematode worm</name>
    <name type="synonym">Meloidogyne mayaguensis</name>
    <dbReference type="NCBI Taxonomy" id="390850"/>
    <lineage>
        <taxon>Eukaryota</taxon>
        <taxon>Metazoa</taxon>
        <taxon>Ecdysozoa</taxon>
        <taxon>Nematoda</taxon>
        <taxon>Chromadorea</taxon>
        <taxon>Rhabditida</taxon>
        <taxon>Tylenchina</taxon>
        <taxon>Tylenchomorpha</taxon>
        <taxon>Tylenchoidea</taxon>
        <taxon>Meloidogynidae</taxon>
        <taxon>Meloidogyninae</taxon>
        <taxon>Meloidogyne</taxon>
    </lineage>
</organism>
<sequence>MLFTSTTITMILILLLLREEEMLRANESKQNIRVKRADCYKYKIETERCKHPSCADCPLTSATIYPPGWAECCYYDG</sequence>
<comment type="caution">
    <text evidence="2">The sequence shown here is derived from an EMBL/GenBank/DDBJ whole genome shotgun (WGS) entry which is preliminary data.</text>
</comment>
<dbReference type="EMBL" id="CAJEWN010000173">
    <property type="protein sequence ID" value="CAD2170793.1"/>
    <property type="molecule type" value="Genomic_DNA"/>
</dbReference>
<evidence type="ECO:0000313" key="2">
    <source>
        <dbReference type="EMBL" id="CAD2170793.1"/>
    </source>
</evidence>
<reference evidence="2 5" key="1">
    <citation type="submission" date="2020-08" db="EMBL/GenBank/DDBJ databases">
        <authorList>
            <person name="Koutsovoulos G."/>
            <person name="Danchin GJ E."/>
        </authorList>
    </citation>
    <scope>NUCLEOTIDE SEQUENCE [LARGE SCALE GENOMIC DNA]</scope>
</reference>
<feature type="chain" id="PRO_5035586552" evidence="1">
    <location>
        <begin position="26"/>
        <end position="77"/>
    </location>
</feature>
<feature type="signal peptide" evidence="1">
    <location>
        <begin position="1"/>
        <end position="25"/>
    </location>
</feature>
<proteinExistence type="predicted"/>
<dbReference type="EMBL" id="CAJEWN010003881">
    <property type="protein sequence ID" value="CAD2208842.1"/>
    <property type="molecule type" value="Genomic_DNA"/>
</dbReference>
<dbReference type="Proteomes" id="UP000580250">
    <property type="component" value="Unassembled WGS sequence"/>
</dbReference>
<protein>
    <submittedName>
        <fullName evidence="2">Uncharacterized protein</fullName>
    </submittedName>
</protein>
<dbReference type="EMBL" id="CAJEWN010002624">
    <property type="protein sequence ID" value="CAD2204572.1"/>
    <property type="molecule type" value="Genomic_DNA"/>
</dbReference>
<evidence type="ECO:0000313" key="5">
    <source>
        <dbReference type="Proteomes" id="UP000580250"/>
    </source>
</evidence>
<dbReference type="AlphaFoldDB" id="A0A6V7V747"/>
<accession>A0A6V7V747</accession>
<evidence type="ECO:0000313" key="4">
    <source>
        <dbReference type="EMBL" id="CAD2208842.1"/>
    </source>
</evidence>
<keyword evidence="1" id="KW-0732">Signal</keyword>
<evidence type="ECO:0000256" key="1">
    <source>
        <dbReference type="SAM" id="SignalP"/>
    </source>
</evidence>
<evidence type="ECO:0000313" key="3">
    <source>
        <dbReference type="EMBL" id="CAD2204572.1"/>
    </source>
</evidence>
<name>A0A6V7V747_MELEN</name>